<sequence length="330" mass="36948">MHYLKRRLFIFLLSVFIIATFIAAILYQPLVAPLPRSQYHADPQRLEKDVRYFSETLYPRSADQREHLEAAAHYIKQVFEQHGAQVAEQAVPADNGPFRNIIARYGPQQGPVIIIGAHYDSVAHDDGDMMHYTPGADDNASGVAGLLELARLLQHARLNTGVELVAYASEEPPFFRSDEMGSAVHASALQRPVTLMIALEMIGYYNSRPDSQRYPFSALSALYPDRGDFIAVVGRLSDISAARKVKAALSGTEALPVYSINAPQWLPGIDFSDHMNYWRQGISAVMVTDTAFYRNTEYHQPGDTADRLDYRKMAKVIEGIFVLLANDKDK</sequence>
<dbReference type="Proteomes" id="UP000247005">
    <property type="component" value="Unassembled WGS sequence"/>
</dbReference>
<dbReference type="GO" id="GO:0008235">
    <property type="term" value="F:metalloexopeptidase activity"/>
    <property type="evidence" value="ECO:0007669"/>
    <property type="project" value="InterPro"/>
</dbReference>
<evidence type="ECO:0000313" key="5">
    <source>
        <dbReference type="Proteomes" id="UP000247005"/>
    </source>
</evidence>
<dbReference type="Proteomes" id="UP000237073">
    <property type="component" value="Unassembled WGS sequence"/>
</dbReference>
<dbReference type="EMBL" id="PQGD01000001">
    <property type="protein sequence ID" value="POP50899.1"/>
    <property type="molecule type" value="Genomic_DNA"/>
</dbReference>
<dbReference type="InterPro" id="IPR007484">
    <property type="entry name" value="Peptidase_M28"/>
</dbReference>
<dbReference type="PANTHER" id="PTHR12147">
    <property type="entry name" value="METALLOPEPTIDASE M28 FAMILY MEMBER"/>
    <property type="match status" value="1"/>
</dbReference>
<gene>
    <name evidence="3" type="ORF">CHU32_01750</name>
    <name evidence="2" type="ORF">CHU33_01745</name>
</gene>
<dbReference type="SUPFAM" id="SSF53187">
    <property type="entry name" value="Zn-dependent exopeptidases"/>
    <property type="match status" value="1"/>
</dbReference>
<evidence type="ECO:0000313" key="3">
    <source>
        <dbReference type="EMBL" id="POP50899.1"/>
    </source>
</evidence>
<dbReference type="PANTHER" id="PTHR12147:SF26">
    <property type="entry name" value="PEPTIDASE M28 DOMAIN-CONTAINING PROTEIN"/>
    <property type="match status" value="1"/>
</dbReference>
<dbReference type="OrthoDB" id="9778250at2"/>
<reference evidence="4 5" key="1">
    <citation type="submission" date="2018-01" db="EMBL/GenBank/DDBJ databases">
        <title>Superficieibacter electus gen. nov., sp. nov., an extended-spectrum beta-lactamase possessing member of the Enterobacteriaceae family, isolated from intensive care unit surfaces.</title>
        <authorList>
            <person name="Potter R.F."/>
            <person name="D'Souza A.W."/>
        </authorList>
    </citation>
    <scope>NUCLEOTIDE SEQUENCE [LARGE SCALE GENOMIC DNA]</scope>
    <source>
        <strain evidence="3 5">BP-1</strain>
        <strain evidence="2 4">BP-2</strain>
    </source>
</reference>
<evidence type="ECO:0000259" key="1">
    <source>
        <dbReference type="Pfam" id="PF04389"/>
    </source>
</evidence>
<dbReference type="GO" id="GO:0006508">
    <property type="term" value="P:proteolysis"/>
    <property type="evidence" value="ECO:0007669"/>
    <property type="project" value="InterPro"/>
</dbReference>
<protein>
    <recommendedName>
        <fullName evidence="1">Peptidase M28 domain-containing protein</fullName>
    </recommendedName>
</protein>
<proteinExistence type="predicted"/>
<dbReference type="InterPro" id="IPR045175">
    <property type="entry name" value="M28_fam"/>
</dbReference>
<accession>A0A2P5GWF4</accession>
<feature type="domain" description="Peptidase M28" evidence="1">
    <location>
        <begin position="100"/>
        <end position="320"/>
    </location>
</feature>
<evidence type="ECO:0000313" key="2">
    <source>
        <dbReference type="EMBL" id="POP47886.1"/>
    </source>
</evidence>
<name>A0A2P5GWF4_9ENTR</name>
<dbReference type="AlphaFoldDB" id="A0A2P5GWF4"/>
<dbReference type="Pfam" id="PF04389">
    <property type="entry name" value="Peptidase_M28"/>
    <property type="match status" value="1"/>
</dbReference>
<comment type="caution">
    <text evidence="3">The sequence shown here is derived from an EMBL/GenBank/DDBJ whole genome shotgun (WGS) entry which is preliminary data.</text>
</comment>
<keyword evidence="4" id="KW-1185">Reference proteome</keyword>
<dbReference type="Gene3D" id="3.40.630.10">
    <property type="entry name" value="Zn peptidases"/>
    <property type="match status" value="1"/>
</dbReference>
<dbReference type="EMBL" id="PQGE01000001">
    <property type="protein sequence ID" value="POP47886.1"/>
    <property type="molecule type" value="Genomic_DNA"/>
</dbReference>
<evidence type="ECO:0000313" key="4">
    <source>
        <dbReference type="Proteomes" id="UP000237073"/>
    </source>
</evidence>
<organism evidence="3 5">
    <name type="scientific">Superficieibacter electus</name>
    <dbReference type="NCBI Taxonomy" id="2022662"/>
    <lineage>
        <taxon>Bacteria</taxon>
        <taxon>Pseudomonadati</taxon>
        <taxon>Pseudomonadota</taxon>
        <taxon>Gammaproteobacteria</taxon>
        <taxon>Enterobacterales</taxon>
        <taxon>Enterobacteriaceae</taxon>
        <taxon>Superficieibacter</taxon>
    </lineage>
</organism>